<evidence type="ECO:0000313" key="10">
    <source>
        <dbReference type="Proteomes" id="UP000257323"/>
    </source>
</evidence>
<feature type="transmembrane region" description="Helical" evidence="8">
    <location>
        <begin position="6"/>
        <end position="26"/>
    </location>
</feature>
<feature type="transmembrane region" description="Helical" evidence="8">
    <location>
        <begin position="286"/>
        <end position="305"/>
    </location>
</feature>
<evidence type="ECO:0000256" key="1">
    <source>
        <dbReference type="ARBA" id="ARBA00004651"/>
    </source>
</evidence>
<dbReference type="PANTHER" id="PTHR36838">
    <property type="entry name" value="AUXIN EFFLUX CARRIER FAMILY PROTEIN"/>
    <property type="match status" value="1"/>
</dbReference>
<organism evidence="9 10">
    <name type="scientific">Candidatus Saccharicenans subterraneus</name>
    <dbReference type="NCBI Taxonomy" id="2508984"/>
    <lineage>
        <taxon>Bacteria</taxon>
        <taxon>Candidatus Aminicenantota</taxon>
        <taxon>Candidatus Aminicenantia</taxon>
        <taxon>Candidatus Aminicenantales</taxon>
        <taxon>Candidatus Saccharicenantaceae</taxon>
        <taxon>Candidatus Saccharicenans</taxon>
    </lineage>
</organism>
<evidence type="ECO:0000256" key="8">
    <source>
        <dbReference type="SAM" id="Phobius"/>
    </source>
</evidence>
<evidence type="ECO:0000256" key="2">
    <source>
        <dbReference type="ARBA" id="ARBA00010145"/>
    </source>
</evidence>
<protein>
    <submittedName>
        <fullName evidence="9">Malate permease</fullName>
    </submittedName>
</protein>
<evidence type="ECO:0000256" key="3">
    <source>
        <dbReference type="ARBA" id="ARBA00022448"/>
    </source>
</evidence>
<dbReference type="Pfam" id="PF03547">
    <property type="entry name" value="Mem_trans"/>
    <property type="match status" value="1"/>
</dbReference>
<dbReference type="InterPro" id="IPR004776">
    <property type="entry name" value="Mem_transp_PIN-like"/>
</dbReference>
<feature type="transmembrane region" description="Helical" evidence="8">
    <location>
        <begin position="253"/>
        <end position="274"/>
    </location>
</feature>
<evidence type="ECO:0000256" key="6">
    <source>
        <dbReference type="ARBA" id="ARBA00022989"/>
    </source>
</evidence>
<accession>A0A3E2BKX0</accession>
<comment type="similarity">
    <text evidence="2">Belongs to the auxin efflux carrier (TC 2.A.69) family.</text>
</comment>
<keyword evidence="4" id="KW-1003">Cell membrane</keyword>
<gene>
    <name evidence="9" type="ORF">OP8BY_0551</name>
</gene>
<keyword evidence="3" id="KW-0813">Transport</keyword>
<keyword evidence="5 8" id="KW-0812">Transmembrane</keyword>
<dbReference type="PANTHER" id="PTHR36838:SF1">
    <property type="entry name" value="SLR1864 PROTEIN"/>
    <property type="match status" value="1"/>
</dbReference>
<keyword evidence="7 8" id="KW-0472">Membrane</keyword>
<evidence type="ECO:0000313" key="9">
    <source>
        <dbReference type="EMBL" id="RFT15256.1"/>
    </source>
</evidence>
<feature type="transmembrane region" description="Helical" evidence="8">
    <location>
        <begin position="99"/>
        <end position="121"/>
    </location>
</feature>
<dbReference type="AlphaFoldDB" id="A0A3E2BKX0"/>
<dbReference type="GO" id="GO:0055085">
    <property type="term" value="P:transmembrane transport"/>
    <property type="evidence" value="ECO:0007669"/>
    <property type="project" value="InterPro"/>
</dbReference>
<feature type="transmembrane region" description="Helical" evidence="8">
    <location>
        <begin position="69"/>
        <end position="92"/>
    </location>
</feature>
<name>A0A3E2BKX0_9BACT</name>
<keyword evidence="6 8" id="KW-1133">Transmembrane helix</keyword>
<comment type="caution">
    <text evidence="9">The sequence shown here is derived from an EMBL/GenBank/DDBJ whole genome shotgun (WGS) entry which is preliminary data.</text>
</comment>
<feature type="transmembrane region" description="Helical" evidence="8">
    <location>
        <begin position="127"/>
        <end position="148"/>
    </location>
</feature>
<evidence type="ECO:0000256" key="5">
    <source>
        <dbReference type="ARBA" id="ARBA00022692"/>
    </source>
</evidence>
<evidence type="ECO:0000256" key="4">
    <source>
        <dbReference type="ARBA" id="ARBA00022475"/>
    </source>
</evidence>
<dbReference type="GO" id="GO:0005886">
    <property type="term" value="C:plasma membrane"/>
    <property type="evidence" value="ECO:0007669"/>
    <property type="project" value="UniProtKB-SubCell"/>
</dbReference>
<proteinExistence type="inferred from homology"/>
<feature type="transmembrane region" description="Helical" evidence="8">
    <location>
        <begin position="160"/>
        <end position="179"/>
    </location>
</feature>
<sequence>MDIFARAFEVVAAQLGIAVVGFFVFRGQIQDKESILKFLSTLGIDLALPFFSFSIIIKNFDPGSFRNWYVYPLWWLGLTAGLALLSLFFTLVSRGNREFFLSLFFQNGIFFPVALLTGLFGANSAEVAVLFIFMMFYPSFFFLVIPAVLGMKQKARWQRVLSPVFLATVLAVLLKLGGLDVYLPNFLKSTFLAVGALSTPIIFLILGGNIYLDLAGTKKIYAGRVAWFVLVKNFIFPALGLLAIKFFRIPQPVSLILILQCAVPPLTVVPVLVGRAGGNRAFVNQLFVASALVSIVSLPLFLYLFNRLGF</sequence>
<feature type="transmembrane region" description="Helical" evidence="8">
    <location>
        <begin position="38"/>
        <end position="57"/>
    </location>
</feature>
<feature type="transmembrane region" description="Helical" evidence="8">
    <location>
        <begin position="191"/>
        <end position="212"/>
    </location>
</feature>
<reference evidence="9 10" key="1">
    <citation type="submission" date="2018-08" db="EMBL/GenBank/DDBJ databases">
        <title>Genome analysis of the thermophilic bacterium of the candidate phylum Aminicenantes from deep subsurface aquifer revealed its physiology and ecological role.</title>
        <authorList>
            <person name="Kadnikov V.V."/>
            <person name="Mardanov A.V."/>
            <person name="Beletsky A.V."/>
            <person name="Karnachuk O.V."/>
            <person name="Ravin N.V."/>
        </authorList>
    </citation>
    <scope>NUCLEOTIDE SEQUENCE [LARGE SCALE GENOMIC DNA]</scope>
    <source>
        <strain evidence="9">BY38</strain>
    </source>
</reference>
<comment type="subcellular location">
    <subcellularLocation>
        <location evidence="1">Cell membrane</location>
        <topology evidence="1">Multi-pass membrane protein</topology>
    </subcellularLocation>
</comment>
<dbReference type="EMBL" id="QUAH01000011">
    <property type="protein sequence ID" value="RFT15256.1"/>
    <property type="molecule type" value="Genomic_DNA"/>
</dbReference>
<evidence type="ECO:0000256" key="7">
    <source>
        <dbReference type="ARBA" id="ARBA00023136"/>
    </source>
</evidence>
<feature type="transmembrane region" description="Helical" evidence="8">
    <location>
        <begin position="224"/>
        <end position="247"/>
    </location>
</feature>
<dbReference type="Gene3D" id="1.20.1530.20">
    <property type="match status" value="1"/>
</dbReference>
<dbReference type="InterPro" id="IPR038770">
    <property type="entry name" value="Na+/solute_symporter_sf"/>
</dbReference>
<dbReference type="Proteomes" id="UP000257323">
    <property type="component" value="Unassembled WGS sequence"/>
</dbReference>